<gene>
    <name evidence="1" type="ORF">F511_28874</name>
</gene>
<protein>
    <submittedName>
        <fullName evidence="1">Uncharacterized protein</fullName>
    </submittedName>
</protein>
<sequence>MIVDSFTSDSFSLCWCTVRSTSATTLWLSPTNSISSMALLEEYKPLFKLIPLDTKFFPFKIVLKTLITLRKLSTASLLVHHYDWISCVWFSLAAGYPVVGRKMLATGFIALKLACDCAKPSAESYEGKTLSYQLIQMTSFCNRQLQTPTAGCTATGYFFASADLYRSSSILRLFSASVPAGPFALADLTSSAEHDVVTNDIIIDGPLRCSSWFLAALL</sequence>
<evidence type="ECO:0000313" key="2">
    <source>
        <dbReference type="Proteomes" id="UP000250235"/>
    </source>
</evidence>
<organism evidence="1 2">
    <name type="scientific">Dorcoceras hygrometricum</name>
    <dbReference type="NCBI Taxonomy" id="472368"/>
    <lineage>
        <taxon>Eukaryota</taxon>
        <taxon>Viridiplantae</taxon>
        <taxon>Streptophyta</taxon>
        <taxon>Embryophyta</taxon>
        <taxon>Tracheophyta</taxon>
        <taxon>Spermatophyta</taxon>
        <taxon>Magnoliopsida</taxon>
        <taxon>eudicotyledons</taxon>
        <taxon>Gunneridae</taxon>
        <taxon>Pentapetalae</taxon>
        <taxon>asterids</taxon>
        <taxon>lamiids</taxon>
        <taxon>Lamiales</taxon>
        <taxon>Gesneriaceae</taxon>
        <taxon>Didymocarpoideae</taxon>
        <taxon>Trichosporeae</taxon>
        <taxon>Loxocarpinae</taxon>
        <taxon>Dorcoceras</taxon>
    </lineage>
</organism>
<evidence type="ECO:0000313" key="1">
    <source>
        <dbReference type="EMBL" id="KZV22289.1"/>
    </source>
</evidence>
<accession>A0A2Z7ASA9</accession>
<dbReference type="PROSITE" id="PS01151">
    <property type="entry name" value="FIMBRIAL_USHER"/>
    <property type="match status" value="1"/>
</dbReference>
<dbReference type="InterPro" id="IPR018030">
    <property type="entry name" value="Fimbrial_membr_usher_CS"/>
</dbReference>
<dbReference type="Proteomes" id="UP000250235">
    <property type="component" value="Unassembled WGS sequence"/>
</dbReference>
<reference evidence="1 2" key="1">
    <citation type="journal article" date="2015" name="Proc. Natl. Acad. Sci. U.S.A.">
        <title>The resurrection genome of Boea hygrometrica: A blueprint for survival of dehydration.</title>
        <authorList>
            <person name="Xiao L."/>
            <person name="Yang G."/>
            <person name="Zhang L."/>
            <person name="Yang X."/>
            <person name="Zhao S."/>
            <person name="Ji Z."/>
            <person name="Zhou Q."/>
            <person name="Hu M."/>
            <person name="Wang Y."/>
            <person name="Chen M."/>
            <person name="Xu Y."/>
            <person name="Jin H."/>
            <person name="Xiao X."/>
            <person name="Hu G."/>
            <person name="Bao F."/>
            <person name="Hu Y."/>
            <person name="Wan P."/>
            <person name="Li L."/>
            <person name="Deng X."/>
            <person name="Kuang T."/>
            <person name="Xiang C."/>
            <person name="Zhu J.K."/>
            <person name="Oliver M.J."/>
            <person name="He Y."/>
        </authorList>
    </citation>
    <scope>NUCLEOTIDE SEQUENCE [LARGE SCALE GENOMIC DNA]</scope>
    <source>
        <strain evidence="2">cv. XS01</strain>
    </source>
</reference>
<proteinExistence type="predicted"/>
<name>A0A2Z7ASA9_9LAMI</name>
<dbReference type="AlphaFoldDB" id="A0A2Z7ASA9"/>
<keyword evidence="2" id="KW-1185">Reference proteome</keyword>
<dbReference type="EMBL" id="KV014400">
    <property type="protein sequence ID" value="KZV22289.1"/>
    <property type="molecule type" value="Genomic_DNA"/>
</dbReference>